<evidence type="ECO:0000313" key="3">
    <source>
        <dbReference type="Proteomes" id="UP000254712"/>
    </source>
</evidence>
<accession>A0A379WJK4</accession>
<sequence>MTVKSDKPVVFTAAMRPASAISADGARAARLVSDSLNPAKARVLLMTALTQTRNPELIQSLFQYVLIMQACAPTLEDGRTRY</sequence>
<dbReference type="InterPro" id="IPR027474">
    <property type="entry name" value="L-asparaginase_N"/>
</dbReference>
<evidence type="ECO:0000259" key="1">
    <source>
        <dbReference type="Pfam" id="PF00710"/>
    </source>
</evidence>
<dbReference type="SUPFAM" id="SSF53774">
    <property type="entry name" value="Glutaminase/Asparaginase"/>
    <property type="match status" value="2"/>
</dbReference>
<name>A0A379WJK4_SALET</name>
<dbReference type="GO" id="GO:0004067">
    <property type="term" value="F:asparaginase activity"/>
    <property type="evidence" value="ECO:0007669"/>
    <property type="project" value="UniProtKB-UniRule"/>
</dbReference>
<dbReference type="PROSITE" id="PS51732">
    <property type="entry name" value="ASN_GLN_ASE_3"/>
    <property type="match status" value="1"/>
</dbReference>
<reference evidence="2 3" key="1">
    <citation type="submission" date="2018-06" db="EMBL/GenBank/DDBJ databases">
        <authorList>
            <consortium name="Pathogen Informatics"/>
            <person name="Doyle S."/>
        </authorList>
    </citation>
    <scope>NUCLEOTIDE SEQUENCE [LARGE SCALE GENOMIC DNA]</scope>
    <source>
        <strain evidence="2 3">NCTC8261</strain>
    </source>
</reference>
<dbReference type="InterPro" id="IPR036152">
    <property type="entry name" value="Asp/glu_Ase-like_sf"/>
</dbReference>
<dbReference type="Proteomes" id="UP000254712">
    <property type="component" value="Unassembled WGS sequence"/>
</dbReference>
<dbReference type="Pfam" id="PF00710">
    <property type="entry name" value="Asparaginase"/>
    <property type="match status" value="1"/>
</dbReference>
<dbReference type="InterPro" id="IPR006034">
    <property type="entry name" value="Asparaginase/glutaminase-like"/>
</dbReference>
<gene>
    <name evidence="2" type="primary">ansB_2</name>
    <name evidence="2" type="ORF">NCTC8261_00440</name>
</gene>
<evidence type="ECO:0000313" key="2">
    <source>
        <dbReference type="EMBL" id="SUH34262.1"/>
    </source>
</evidence>
<proteinExistence type="predicted"/>
<organism evidence="2 3">
    <name type="scientific">Salmonella enterica I</name>
    <dbReference type="NCBI Taxonomy" id="59201"/>
    <lineage>
        <taxon>Bacteria</taxon>
        <taxon>Pseudomonadati</taxon>
        <taxon>Pseudomonadota</taxon>
        <taxon>Gammaproteobacteria</taxon>
        <taxon>Enterobacterales</taxon>
        <taxon>Enterobacteriaceae</taxon>
        <taxon>Salmonella</taxon>
    </lineage>
</organism>
<dbReference type="EC" id="3.5.1.1" evidence="2"/>
<feature type="domain" description="L-asparaginase N-terminal" evidence="1">
    <location>
        <begin position="2"/>
        <end position="27"/>
    </location>
</feature>
<dbReference type="PIRSF" id="PIRSF500176">
    <property type="entry name" value="L_ASNase"/>
    <property type="match status" value="1"/>
</dbReference>
<dbReference type="EMBL" id="UGXT01000002">
    <property type="protein sequence ID" value="SUH34262.1"/>
    <property type="molecule type" value="Genomic_DNA"/>
</dbReference>
<protein>
    <submittedName>
        <fullName evidence="2">L-asparaginase 2</fullName>
        <ecNumber evidence="2">3.5.1.1</ecNumber>
    </submittedName>
</protein>
<dbReference type="AlphaFoldDB" id="A0A379WJK4"/>
<keyword evidence="2" id="KW-0378">Hydrolase</keyword>
<dbReference type="PIRSF" id="PIRSF001220">
    <property type="entry name" value="L-ASNase_gatD"/>
    <property type="match status" value="1"/>
</dbReference>
<dbReference type="Gene3D" id="3.40.50.40">
    <property type="match status" value="1"/>
</dbReference>
<dbReference type="InterPro" id="IPR027473">
    <property type="entry name" value="L-asparaginase_C"/>
</dbReference>